<dbReference type="Pfam" id="PF00535">
    <property type="entry name" value="Glycos_transf_2"/>
    <property type="match status" value="1"/>
</dbReference>
<reference evidence="2 3" key="1">
    <citation type="submission" date="2019-08" db="EMBL/GenBank/DDBJ databases">
        <title>Formosa sediminis sp. nov., isolated from marine sediment.</title>
        <authorList>
            <person name="Cao W.R."/>
        </authorList>
    </citation>
    <scope>NUCLEOTIDE SEQUENCE [LARGE SCALE GENOMIC DNA]</scope>
    <source>
        <strain evidence="2 3">1494</strain>
    </source>
</reference>
<evidence type="ECO:0000259" key="1">
    <source>
        <dbReference type="Pfam" id="PF00535"/>
    </source>
</evidence>
<dbReference type="PANTHER" id="PTHR43179">
    <property type="entry name" value="RHAMNOSYLTRANSFERASE WBBL"/>
    <property type="match status" value="1"/>
</dbReference>
<keyword evidence="2" id="KW-0808">Transferase</keyword>
<accession>A0A5D0G901</accession>
<name>A0A5D0G901_9FLAO</name>
<dbReference type="InterPro" id="IPR029044">
    <property type="entry name" value="Nucleotide-diphossugar_trans"/>
</dbReference>
<evidence type="ECO:0000313" key="3">
    <source>
        <dbReference type="Proteomes" id="UP000324550"/>
    </source>
</evidence>
<dbReference type="OrthoDB" id="9771846at2"/>
<dbReference type="SUPFAM" id="SSF53448">
    <property type="entry name" value="Nucleotide-diphospho-sugar transferases"/>
    <property type="match status" value="1"/>
</dbReference>
<dbReference type="Gene3D" id="3.90.550.10">
    <property type="entry name" value="Spore Coat Polysaccharide Biosynthesis Protein SpsA, Chain A"/>
    <property type="match status" value="1"/>
</dbReference>
<dbReference type="Proteomes" id="UP000324550">
    <property type="component" value="Unassembled WGS sequence"/>
</dbReference>
<proteinExistence type="predicted"/>
<dbReference type="InterPro" id="IPR001173">
    <property type="entry name" value="Glyco_trans_2-like"/>
</dbReference>
<protein>
    <submittedName>
        <fullName evidence="2">Glycosyltransferase family 2 protein</fullName>
    </submittedName>
</protein>
<dbReference type="PANTHER" id="PTHR43179:SF7">
    <property type="entry name" value="RHAMNOSYLTRANSFERASE WBBL"/>
    <property type="match status" value="1"/>
</dbReference>
<keyword evidence="3" id="KW-1185">Reference proteome</keyword>
<dbReference type="AlphaFoldDB" id="A0A5D0G901"/>
<evidence type="ECO:0000313" key="2">
    <source>
        <dbReference type="EMBL" id="TYA54809.1"/>
    </source>
</evidence>
<dbReference type="CDD" id="cd04186">
    <property type="entry name" value="GT_2_like_c"/>
    <property type="match status" value="1"/>
</dbReference>
<comment type="caution">
    <text evidence="2">The sequence shown here is derived from an EMBL/GenBank/DDBJ whole genome shotgun (WGS) entry which is preliminary data.</text>
</comment>
<dbReference type="RefSeq" id="WP_148455316.1">
    <property type="nucleotide sequence ID" value="NZ_VSFC01000043.1"/>
</dbReference>
<organism evidence="2 3">
    <name type="scientific">Formosa maritima</name>
    <dbReference type="NCBI Taxonomy" id="2592046"/>
    <lineage>
        <taxon>Bacteria</taxon>
        <taxon>Pseudomonadati</taxon>
        <taxon>Bacteroidota</taxon>
        <taxon>Flavobacteriia</taxon>
        <taxon>Flavobacteriales</taxon>
        <taxon>Flavobacteriaceae</taxon>
        <taxon>Formosa</taxon>
    </lineage>
</organism>
<dbReference type="GO" id="GO:0016740">
    <property type="term" value="F:transferase activity"/>
    <property type="evidence" value="ECO:0007669"/>
    <property type="project" value="UniProtKB-KW"/>
</dbReference>
<dbReference type="EMBL" id="VSFC01000043">
    <property type="protein sequence ID" value="TYA54809.1"/>
    <property type="molecule type" value="Genomic_DNA"/>
</dbReference>
<feature type="domain" description="Glycosyltransferase 2-like" evidence="1">
    <location>
        <begin position="4"/>
        <end position="179"/>
    </location>
</feature>
<sequence length="368" mass="41864">MKLSIIILNYNVRYFLELCLSSVEAAISNIDAEIIVVDNNSLDDSCQMVKQLFPKVKLIENKSNDGFSKGNNIGVKHAQGEYLCILNPDTVVAEDTFEILLKFAETKADLGIVGCKLIDGKGQFLPESKRNIPTPIVSIKKILGYTKPYYATQINENEIGKAPIFVGAFMLLKRDVYLEVGGFDEDYFMYGEDLDLSYKILKAGYQNYYNPKTTVVHFKGESTLKDKTYAKRFNGSMQLFFEKHFKPNGFFNLLIWVGIKIVSIFFPKAEESSKNVQEYVLVSNKENLELESSLNKKMTVLNSVTNYFPNFEYILDIHFLGYKKAIDLLTNNTKKQSSTFMFLLKNSKFILGSNSSKSRGEVIHIKNN</sequence>
<gene>
    <name evidence="2" type="ORF">FVF61_08545</name>
</gene>